<dbReference type="Pfam" id="PF00172">
    <property type="entry name" value="Zn_clus"/>
    <property type="match status" value="1"/>
</dbReference>
<dbReference type="GO" id="GO:0005634">
    <property type="term" value="C:nucleus"/>
    <property type="evidence" value="ECO:0007669"/>
    <property type="project" value="UniProtKB-SubCell"/>
</dbReference>
<dbReference type="GeneID" id="54490949"/>
<evidence type="ECO:0000259" key="5">
    <source>
        <dbReference type="PROSITE" id="PS50048"/>
    </source>
</evidence>
<dbReference type="CDD" id="cd00067">
    <property type="entry name" value="GAL4"/>
    <property type="match status" value="1"/>
</dbReference>
<feature type="compositionally biased region" description="Low complexity" evidence="4">
    <location>
        <begin position="45"/>
        <end position="57"/>
    </location>
</feature>
<dbReference type="OrthoDB" id="3989227at2759"/>
<dbReference type="InterPro" id="IPR007219">
    <property type="entry name" value="XnlR_reg_dom"/>
</dbReference>
<dbReference type="InterPro" id="IPR001138">
    <property type="entry name" value="Zn2Cys6_DnaBD"/>
</dbReference>
<protein>
    <recommendedName>
        <fullName evidence="5">Zn(2)-C6 fungal-type domain-containing protein</fullName>
    </recommendedName>
</protein>
<evidence type="ECO:0000256" key="2">
    <source>
        <dbReference type="ARBA" id="ARBA00022723"/>
    </source>
</evidence>
<dbReference type="PROSITE" id="PS50048">
    <property type="entry name" value="ZN2_CY6_FUNGAL_2"/>
    <property type="match status" value="1"/>
</dbReference>
<feature type="region of interest" description="Disordered" evidence="4">
    <location>
        <begin position="45"/>
        <end position="80"/>
    </location>
</feature>
<dbReference type="Gene3D" id="4.10.240.10">
    <property type="entry name" value="Zn(2)-C6 fungal-type DNA-binding domain"/>
    <property type="match status" value="1"/>
</dbReference>
<dbReference type="GO" id="GO:0008270">
    <property type="term" value="F:zinc ion binding"/>
    <property type="evidence" value="ECO:0007669"/>
    <property type="project" value="InterPro"/>
</dbReference>
<proteinExistence type="predicted"/>
<dbReference type="EMBL" id="ML996575">
    <property type="protein sequence ID" value="KAF2756595.1"/>
    <property type="molecule type" value="Genomic_DNA"/>
</dbReference>
<dbReference type="AlphaFoldDB" id="A0A6A6W217"/>
<dbReference type="InterPro" id="IPR050613">
    <property type="entry name" value="Sec_Metabolite_Reg"/>
</dbReference>
<keyword evidence="7" id="KW-1185">Reference proteome</keyword>
<dbReference type="CDD" id="cd12148">
    <property type="entry name" value="fungal_TF_MHR"/>
    <property type="match status" value="1"/>
</dbReference>
<gene>
    <name evidence="6" type="ORF">EJ05DRAFT_69819</name>
</gene>
<dbReference type="GO" id="GO:0006351">
    <property type="term" value="P:DNA-templated transcription"/>
    <property type="evidence" value="ECO:0007669"/>
    <property type="project" value="InterPro"/>
</dbReference>
<dbReference type="PANTHER" id="PTHR31001">
    <property type="entry name" value="UNCHARACTERIZED TRANSCRIPTIONAL REGULATORY PROTEIN"/>
    <property type="match status" value="1"/>
</dbReference>
<evidence type="ECO:0000256" key="4">
    <source>
        <dbReference type="SAM" id="MobiDB-lite"/>
    </source>
</evidence>
<dbReference type="Proteomes" id="UP000799437">
    <property type="component" value="Unassembled WGS sequence"/>
</dbReference>
<comment type="subcellular location">
    <subcellularLocation>
        <location evidence="1">Nucleus</location>
    </subcellularLocation>
</comment>
<dbReference type="GO" id="GO:0003677">
    <property type="term" value="F:DNA binding"/>
    <property type="evidence" value="ECO:0007669"/>
    <property type="project" value="InterPro"/>
</dbReference>
<dbReference type="SMART" id="SM00906">
    <property type="entry name" value="Fungal_trans"/>
    <property type="match status" value="1"/>
</dbReference>
<organism evidence="6 7">
    <name type="scientific">Pseudovirgaria hyperparasitica</name>
    <dbReference type="NCBI Taxonomy" id="470096"/>
    <lineage>
        <taxon>Eukaryota</taxon>
        <taxon>Fungi</taxon>
        <taxon>Dikarya</taxon>
        <taxon>Ascomycota</taxon>
        <taxon>Pezizomycotina</taxon>
        <taxon>Dothideomycetes</taxon>
        <taxon>Dothideomycetes incertae sedis</taxon>
        <taxon>Acrospermales</taxon>
        <taxon>Acrospermaceae</taxon>
        <taxon>Pseudovirgaria</taxon>
    </lineage>
</organism>
<dbReference type="GO" id="GO:0000981">
    <property type="term" value="F:DNA-binding transcription factor activity, RNA polymerase II-specific"/>
    <property type="evidence" value="ECO:0007669"/>
    <property type="project" value="InterPro"/>
</dbReference>
<keyword evidence="2" id="KW-0479">Metal-binding</keyword>
<dbReference type="InterPro" id="IPR036864">
    <property type="entry name" value="Zn2-C6_fun-type_DNA-bd_sf"/>
</dbReference>
<dbReference type="PROSITE" id="PS00463">
    <property type="entry name" value="ZN2_CY6_FUNGAL_1"/>
    <property type="match status" value="1"/>
</dbReference>
<evidence type="ECO:0000256" key="3">
    <source>
        <dbReference type="ARBA" id="ARBA00023242"/>
    </source>
</evidence>
<evidence type="ECO:0000313" key="7">
    <source>
        <dbReference type="Proteomes" id="UP000799437"/>
    </source>
</evidence>
<evidence type="ECO:0000256" key="1">
    <source>
        <dbReference type="ARBA" id="ARBA00004123"/>
    </source>
</evidence>
<sequence length="765" mass="86244">MQNAKVRNQRSCIACAQKKVRCDKQTPCDRCQRAAIQCIPPAVSRRPRWAPAARSPAHNPPQSSSNVVHLPTQRRSTESGVSKILSRLDAMEALVHTLEGQLVHARSDPSVESLHLRNSPTLAVLPRQSNQHSAQSSDLGQNLSIRFWSHIDDELKSLKELVIDYTSTEHDHNMTDAQTSTASSSSSSEMINRSQTACYTPAFLLRHTKNDKVHDTASLLPLPSQLPFLLEIYAERIHSIVGIPHLTSLRSLLQQHRTGFTQSTPSSNHALMFAVFFAAVCSMDEQEVQTSLGLSQNELLTRYRIGLESSLVRADFLNNPSYDLVEAVTIFMTLARQDDPPRYVFMMTGILIRMARFLRYHEDGSSGKDLTPFQAEMQRRLWWNLCALDLRATEDQGTELGISEGSHSTQLPVNTNETDISPSMIQTPRQLEGVTSITLLRLCSKITRTAQQMMSASSTDTIEDRVKRLDNLSKELDQDYFAVTDASQHSIYIAAAGTMRIFLGRLTLLAFFPSLFTTPDKSISTSLRSKLVIAAIEVIEHHHALCSDPSCRPWKWVYHTQQHWHAVVYLLIDLCQHPWSPTMERAWIALQSPWLVPTQTSVYKNPSTWVPLKRLIATARTRREQSIQKLQACPMWAVKIRHHDSEHMPVPLSSTTFPAYFNDASFRERWHQMIFSATSGSADTIAVDSSSCGHKSTNIERPRSPVHGMSGAMVDHQLEAATSVSLDSFLGSSANTIFDNHIFEEDDVLKYDWNTWFDTVEDSRR</sequence>
<evidence type="ECO:0000313" key="6">
    <source>
        <dbReference type="EMBL" id="KAF2756595.1"/>
    </source>
</evidence>
<reference evidence="6" key="1">
    <citation type="journal article" date="2020" name="Stud. Mycol.">
        <title>101 Dothideomycetes genomes: a test case for predicting lifestyles and emergence of pathogens.</title>
        <authorList>
            <person name="Haridas S."/>
            <person name="Albert R."/>
            <person name="Binder M."/>
            <person name="Bloem J."/>
            <person name="Labutti K."/>
            <person name="Salamov A."/>
            <person name="Andreopoulos B."/>
            <person name="Baker S."/>
            <person name="Barry K."/>
            <person name="Bills G."/>
            <person name="Bluhm B."/>
            <person name="Cannon C."/>
            <person name="Castanera R."/>
            <person name="Culley D."/>
            <person name="Daum C."/>
            <person name="Ezra D."/>
            <person name="Gonzalez J."/>
            <person name="Henrissat B."/>
            <person name="Kuo A."/>
            <person name="Liang C."/>
            <person name="Lipzen A."/>
            <person name="Lutzoni F."/>
            <person name="Magnuson J."/>
            <person name="Mondo S."/>
            <person name="Nolan M."/>
            <person name="Ohm R."/>
            <person name="Pangilinan J."/>
            <person name="Park H.-J."/>
            <person name="Ramirez L."/>
            <person name="Alfaro M."/>
            <person name="Sun H."/>
            <person name="Tritt A."/>
            <person name="Yoshinaga Y."/>
            <person name="Zwiers L.-H."/>
            <person name="Turgeon B."/>
            <person name="Goodwin S."/>
            <person name="Spatafora J."/>
            <person name="Crous P."/>
            <person name="Grigoriev I."/>
        </authorList>
    </citation>
    <scope>NUCLEOTIDE SEQUENCE</scope>
    <source>
        <strain evidence="6">CBS 121739</strain>
    </source>
</reference>
<accession>A0A6A6W217</accession>
<dbReference type="PANTHER" id="PTHR31001:SF50">
    <property type="entry name" value="ZN(II)2CYS6 TRANSCRIPTION FACTOR (EUROFUNG)"/>
    <property type="match status" value="1"/>
</dbReference>
<dbReference type="RefSeq" id="XP_033599046.1">
    <property type="nucleotide sequence ID" value="XM_033749895.1"/>
</dbReference>
<dbReference type="Pfam" id="PF04082">
    <property type="entry name" value="Fungal_trans"/>
    <property type="match status" value="1"/>
</dbReference>
<dbReference type="SMART" id="SM00066">
    <property type="entry name" value="GAL4"/>
    <property type="match status" value="1"/>
</dbReference>
<feature type="domain" description="Zn(2)-C6 fungal-type" evidence="5">
    <location>
        <begin position="11"/>
        <end position="38"/>
    </location>
</feature>
<name>A0A6A6W217_9PEZI</name>
<keyword evidence="3" id="KW-0539">Nucleus</keyword>
<dbReference type="SUPFAM" id="SSF57701">
    <property type="entry name" value="Zn2/Cys6 DNA-binding domain"/>
    <property type="match status" value="1"/>
</dbReference>